<reference evidence="1" key="1">
    <citation type="submission" date="2022-04" db="EMBL/GenBank/DDBJ databases">
        <title>Genome of the entomopathogenic fungus Entomophthora muscae.</title>
        <authorList>
            <person name="Elya C."/>
            <person name="Lovett B.R."/>
            <person name="Lee E."/>
            <person name="Macias A.M."/>
            <person name="Hajek A.E."/>
            <person name="De Bivort B.L."/>
            <person name="Kasson M.T."/>
            <person name="De Fine Licht H.H."/>
            <person name="Stajich J.E."/>
        </authorList>
    </citation>
    <scope>NUCLEOTIDE SEQUENCE</scope>
    <source>
        <strain evidence="1">Berkeley</strain>
    </source>
</reference>
<protein>
    <submittedName>
        <fullName evidence="1">Uncharacterized protein</fullName>
    </submittedName>
</protein>
<organism evidence="1 2">
    <name type="scientific">Entomophthora muscae</name>
    <dbReference type="NCBI Taxonomy" id="34485"/>
    <lineage>
        <taxon>Eukaryota</taxon>
        <taxon>Fungi</taxon>
        <taxon>Fungi incertae sedis</taxon>
        <taxon>Zoopagomycota</taxon>
        <taxon>Entomophthoromycotina</taxon>
        <taxon>Entomophthoromycetes</taxon>
        <taxon>Entomophthorales</taxon>
        <taxon>Entomophthoraceae</taxon>
        <taxon>Entomophthora</taxon>
    </lineage>
</organism>
<gene>
    <name evidence="1" type="ORF">DSO57_1002147</name>
</gene>
<keyword evidence="2" id="KW-1185">Reference proteome</keyword>
<accession>A0ACC2SLK3</accession>
<dbReference type="Proteomes" id="UP001165960">
    <property type="component" value="Unassembled WGS sequence"/>
</dbReference>
<sequence>MKIKRKHNLHKKIRKTKARKSNEEQPTLMKFAKGVHVAEGAAGERNITTRNEEEVIECNRNYGKIRSCLHVVGNYHPSSHRIND</sequence>
<proteinExistence type="predicted"/>
<evidence type="ECO:0000313" key="1">
    <source>
        <dbReference type="EMBL" id="KAJ9063243.1"/>
    </source>
</evidence>
<comment type="caution">
    <text evidence="1">The sequence shown here is derived from an EMBL/GenBank/DDBJ whole genome shotgun (WGS) entry which is preliminary data.</text>
</comment>
<evidence type="ECO:0000313" key="2">
    <source>
        <dbReference type="Proteomes" id="UP001165960"/>
    </source>
</evidence>
<dbReference type="EMBL" id="QTSX02004975">
    <property type="protein sequence ID" value="KAJ9063243.1"/>
    <property type="molecule type" value="Genomic_DNA"/>
</dbReference>
<name>A0ACC2SLK3_9FUNG</name>